<evidence type="ECO:0000259" key="9">
    <source>
        <dbReference type="PROSITE" id="PS51111"/>
    </source>
</evidence>
<feature type="domain" description="REJ" evidence="9">
    <location>
        <begin position="893"/>
        <end position="1590"/>
    </location>
</feature>
<dbReference type="SMART" id="SM00308">
    <property type="entry name" value="LH2"/>
    <property type="match status" value="2"/>
</dbReference>
<keyword evidence="5 7" id="KW-0472">Membrane</keyword>
<dbReference type="Pfam" id="PF01477">
    <property type="entry name" value="PLAT"/>
    <property type="match status" value="2"/>
</dbReference>
<keyword evidence="4 7" id="KW-1133">Transmembrane helix</keyword>
<comment type="caution">
    <text evidence="6">Lacks conserved residue(s) required for the propagation of feature annotation.</text>
</comment>
<organism evidence="10 11">
    <name type="scientific">Phrynosoma platyrhinos</name>
    <name type="common">Desert horned lizard</name>
    <dbReference type="NCBI Taxonomy" id="52577"/>
    <lineage>
        <taxon>Eukaryota</taxon>
        <taxon>Metazoa</taxon>
        <taxon>Chordata</taxon>
        <taxon>Craniata</taxon>
        <taxon>Vertebrata</taxon>
        <taxon>Euteleostomi</taxon>
        <taxon>Lepidosauria</taxon>
        <taxon>Squamata</taxon>
        <taxon>Bifurcata</taxon>
        <taxon>Unidentata</taxon>
        <taxon>Episquamata</taxon>
        <taxon>Toxicofera</taxon>
        <taxon>Iguania</taxon>
        <taxon>Phrynosomatidae</taxon>
        <taxon>Phrynosomatinae</taxon>
        <taxon>Phrynosoma</taxon>
    </lineage>
</organism>
<dbReference type="PANTHER" id="PTHR10877">
    <property type="entry name" value="POLYCYSTIN FAMILY MEMBER"/>
    <property type="match status" value="1"/>
</dbReference>
<feature type="domain" description="PLAT" evidence="8">
    <location>
        <begin position="1902"/>
        <end position="2019"/>
    </location>
</feature>
<sequence>MNTSIPGCVVEAPYILCLPQALFWSPVYSNRQDKVNLSIVLQSNLFVREQTTKIVRIALFAAECLDLDGIHQQWKEGTCNLGRETSWSKIHCICKAKEHSTRTASPRSASDDSEGGIRFLASKVLLFPNHTDMKRSLLANVPQYPITEFTVLTIFITYTLLAIWAFKKDKVSRKPKVIDLPDNDPFDNIRYLITIYTGSRPGAGTKANVFIELIGQNGVSKVHQLKHPKFPRILRSGSIDTFLLTTKKELGEIFSLHIWHDNCRFGPNWYLSRIKVQNMETKQSWLFLCRKWLALGIDDFQIERSFAVTSPNAPISKMDYFLITVSNDLSTTPLHFLPPPLLVMCTDPRHRVYQRHDNELHLSCFWDGKIDLKYSRKRGLALEIKGSAPGMQAPPHCQWYRDSNLVKNTNLWSGQVVVDTGLERGGPHQPWAFTRVTMQCISAWCHAPTCAHNNLTIEVSRQDVRFFLLSPQTLPIREWQPVQLGWCTRLKSSTWRYRFKSPGGSPADFLIPSNHHNEPLISALYPYAELHQICVSYYNYHVTVRYPHRGSYTASLQIENGPPLRCSLNLYVQPALLHVFSASSTMLSLSHRTLNLSWTLRPLSPRIMAYSLVDVQGLGKWFPYYNYNPFAQQSDFCSAPKLQNSRDIVMASIYFRTSEKISRQLKGEIEFSNKTVIFRTSNATPTYLTLNPQKTKAGTYIFSHALGLYYSTQESNTTNATDESSSCHYIFYEQQSISYLLIIEFMQLQWYRFSMHLYLNRRGTLFKALGEKDMEVQIFNGRSTDENLVYILWFIPIQHPQLQCEWVFDLKVFDSRKERLLWNSTYTYENHVKNAAHLLPSSVSSFKPSLYAGFVAEVNCRKSGFAHAILKATVNTYSSKIMEPTVACQKSYCYELIAVIHKPDPLEPVIRYKRRSTIRLQATAKALCRTHSVTHVLWKIYTLKTALSVPDWANPLKLPNEIETDRVTIYIPGNVLYYGFHYVNVTITVFLPAYNINITESDSVLLQILESDLVANIIGGLFRTVGVSDRWALDGSTSSDPDSHNPLEGIIFNWYCTKRELDYSTMKLSPDEKCHSTQVDLNWTSSTDPVQMVEPNTLQENTKYYFILIILKQNKSAYTPQTVHVLPGSVPVLNIICFENCAKAIKVTESFVLSARCLNCEKTQTIYFWTLLSANSKEIQFDWASKTTTGRSNPYININPLAFRYMADTFYTLSLKVNSQGRSSAVCTYSFYVNTPPQTGKCNIYPKEGTAFLTKFVIECTGFEDKNGPLTYKVIAHSDLTKMTNISSLQNNTFGTIVYTGHHHKTPPSFLPSGMPSKKYALDLYIQVYDAYGVFSQLTLQATVHDPRRSMPTDTLLNKLHGLIRGINSYLQMKDYFNMGFHIYMVSSVLNDIEASSLTYDSKNDLQEILLNVSSVIPMTEVGMINQIVSIICQITQDVNVLSRKLQLLAVRKLKEASKALKRHRDKDLGSKEAEVIGNGIFTGLSNVLRASLLNRGNININAIKETIQVTEIVADLVLQGKVPGEHETSMEAKDWSIRLWKNENWKVSKILSPRLDCKNCFYFKLKQEHHTELPADAVISTVHYIFDENPFPWLANSVDIHTVVTGFKMVGTKANGDTGGINPEVEEVIMARKDKKSATFNLTIGPDKKLYKTTGGFNTEIRTNSKHVFIQILCDMEVTFTVSIYLGLNVSHPPVASYIAFPDKNPIPHQMDSGITDCAVKAPYILCLPQSLLATSSQSNRRNKWNISVVIQSDPIVRRQTTKVVRIAVFTADCLDMIGIQNQWEEGTCSLGPHTSWSKIHCICKVKKHNTATISSRQLLVDSDPHIRFFAGKFELYPNPLDINKVVLAEFDTNPVTLFTVFSIFAGYIFCTTWAMIKDKADLRRKNKILVLPDNDPYHKVRYLVTIYTGSRLGSGTTADVFLELIGQNGVSDIHHIKHPQFPTFFRASVDTFLLTTKYDLGEILTLHVWHNNGGSSPNWYLSRVKVYNVQTKKSWLFICRNWLGLGKADGKIQRSFVAKTLKSSLNKMDYFLISLARDLEETHIWLSVFSQVATGSFTRVQRVSCCLVIMLTTLLFNIMFFSGEEEKELISVRYRYLKSIYIGFVSALFSIPIQLTITLLFKYSQEKPSVSTTDESELKGNLSSLSETLMNEDDSSDTETSSVKTQHVLFSNNANNNDVTEKDTGTTDAEETVHTEFLFFFKTPQFSWWWKYVSWVLVFVISGTSACLIILYGLTYGYTTSMEWFIASMTSFFESVFLLQTLKMGLISGVSTITLKYCQNIPWKHTEEYQQMKLVQVSMDERDMKKIHNELVRVRRTKEYAPLTEDEVIVLRKKVRAQHLAFVFVKDIICHLIFSSCILAIAYSTEPTNSFYYNKAIYNKFSPGLSKINKLEHIYMWMSNVFVPLIHNDYQPTYLSKSWSKILGLPRMRQVRAQNIKKACFPKYSLINNYIISKGRCRHNYNTDPEDQSDYLGSWIRPANQSISNHSSNFQGFTYQSDIDQWEYKSYGVLNAYGPGGYSFYFFPREQRPNTTLRLDDLQRNSWLDERTWAVIFELTTFNPDVDLYCSITVMFETTDTGVVNASLSVHSYKLSVFHYESNSQMFLYGIIVYILVFYLADEFHMLRQQRIALIITTYTSVKQPVYEQHSDEAEAINFVVLKIRRMWLSITQPASSISDSDVVNTVIFGKPTITKDNQRGLRTTEVNGKKMVYLSV</sequence>
<dbReference type="InterPro" id="IPR046791">
    <property type="entry name" value="Polycystin_dom"/>
</dbReference>
<feature type="transmembrane region" description="Helical" evidence="7">
    <location>
        <begin position="2102"/>
        <end position="2123"/>
    </location>
</feature>
<comment type="similarity">
    <text evidence="2">Belongs to the polycystin family.</text>
</comment>
<evidence type="ECO:0000256" key="3">
    <source>
        <dbReference type="ARBA" id="ARBA00022692"/>
    </source>
</evidence>
<dbReference type="InterPro" id="IPR002859">
    <property type="entry name" value="PKD/REJ-like"/>
</dbReference>
<feature type="transmembrane region" description="Helical" evidence="7">
    <location>
        <begin position="2342"/>
        <end position="2365"/>
    </location>
</feature>
<evidence type="ECO:0000313" key="11">
    <source>
        <dbReference type="Proteomes" id="UP000826234"/>
    </source>
</evidence>
<dbReference type="InterPro" id="IPR001024">
    <property type="entry name" value="PLAT/LH2_dom"/>
</dbReference>
<dbReference type="Pfam" id="PF02010">
    <property type="entry name" value="REJ"/>
    <property type="match status" value="1"/>
</dbReference>
<proteinExistence type="inferred from homology"/>
<dbReference type="EMBL" id="JAIPUX010005290">
    <property type="protein sequence ID" value="KAH0616380.1"/>
    <property type="molecule type" value="Genomic_DNA"/>
</dbReference>
<dbReference type="InterPro" id="IPR036392">
    <property type="entry name" value="PLAT/LH2_dom_sf"/>
</dbReference>
<evidence type="ECO:0000256" key="5">
    <source>
        <dbReference type="ARBA" id="ARBA00023136"/>
    </source>
</evidence>
<reference evidence="10 11" key="1">
    <citation type="journal article" date="2022" name="Gigascience">
        <title>A chromosome-level genome assembly and annotation of the desert horned lizard, Phrynosoma platyrhinos, provides insight into chromosomal rearrangements among reptiles.</title>
        <authorList>
            <person name="Koochekian N."/>
            <person name="Ascanio A."/>
            <person name="Farleigh K."/>
            <person name="Card D.C."/>
            <person name="Schield D.R."/>
            <person name="Castoe T.A."/>
            <person name="Jezkova T."/>
        </authorList>
    </citation>
    <scope>NUCLEOTIDE SEQUENCE [LARGE SCALE GENOMIC DNA]</scope>
    <source>
        <strain evidence="10">NK-2021</strain>
    </source>
</reference>
<accession>A0ABQ7SGA9</accession>
<dbReference type="SUPFAM" id="SSF49723">
    <property type="entry name" value="Lipase/lipooxygenase domain (PLAT/LH2 domain)"/>
    <property type="match status" value="2"/>
</dbReference>
<evidence type="ECO:0000256" key="6">
    <source>
        <dbReference type="PROSITE-ProRule" id="PRU00152"/>
    </source>
</evidence>
<keyword evidence="3 7" id="KW-0812">Transmembrane</keyword>
<dbReference type="Pfam" id="PF20519">
    <property type="entry name" value="Polycystin_dom"/>
    <property type="match status" value="1"/>
</dbReference>
<feature type="transmembrane region" description="Helical" evidence="7">
    <location>
        <begin position="2214"/>
        <end position="2234"/>
    </location>
</feature>
<comment type="subcellular location">
    <subcellularLocation>
        <location evidence="1">Membrane</location>
        <topology evidence="1">Multi-pass membrane protein</topology>
    </subcellularLocation>
</comment>
<dbReference type="PROSITE" id="PS51111">
    <property type="entry name" value="REJ"/>
    <property type="match status" value="1"/>
</dbReference>
<gene>
    <name evidence="10" type="ORF">JD844_027425</name>
</gene>
<dbReference type="InterPro" id="IPR051223">
    <property type="entry name" value="Polycystin"/>
</dbReference>
<dbReference type="Gene3D" id="2.60.60.20">
    <property type="entry name" value="PLAT/LH2 domain"/>
    <property type="match status" value="2"/>
</dbReference>
<dbReference type="PANTHER" id="PTHR10877:SF185">
    <property type="entry name" value="POLYCYSTIN FAMILY RECEPTOR FOR EGG JELLY"/>
    <property type="match status" value="1"/>
</dbReference>
<evidence type="ECO:0000256" key="7">
    <source>
        <dbReference type="SAM" id="Phobius"/>
    </source>
</evidence>
<feature type="domain" description="PLAT" evidence="8">
    <location>
        <begin position="189"/>
        <end position="307"/>
    </location>
</feature>
<evidence type="ECO:0000313" key="10">
    <source>
        <dbReference type="EMBL" id="KAH0616380.1"/>
    </source>
</evidence>
<feature type="transmembrane region" description="Helical" evidence="7">
    <location>
        <begin position="1857"/>
        <end position="1878"/>
    </location>
</feature>
<feature type="transmembrane region" description="Helical" evidence="7">
    <location>
        <begin position="2604"/>
        <end position="2619"/>
    </location>
</feature>
<name>A0ABQ7SGA9_PHRPL</name>
<feature type="transmembrane region" description="Helical" evidence="7">
    <location>
        <begin position="144"/>
        <end position="166"/>
    </location>
</feature>
<comment type="caution">
    <text evidence="10">The sequence shown here is derived from an EMBL/GenBank/DDBJ whole genome shotgun (WGS) entry which is preliminary data.</text>
</comment>
<feature type="transmembrane region" description="Helical" evidence="7">
    <location>
        <begin position="2065"/>
        <end position="2082"/>
    </location>
</feature>
<evidence type="ECO:0000259" key="8">
    <source>
        <dbReference type="PROSITE" id="PS50095"/>
    </source>
</evidence>
<dbReference type="Proteomes" id="UP000826234">
    <property type="component" value="Unassembled WGS sequence"/>
</dbReference>
<evidence type="ECO:0000256" key="4">
    <source>
        <dbReference type="ARBA" id="ARBA00022989"/>
    </source>
</evidence>
<evidence type="ECO:0008006" key="12">
    <source>
        <dbReference type="Google" id="ProtNLM"/>
    </source>
</evidence>
<keyword evidence="11" id="KW-1185">Reference proteome</keyword>
<feature type="transmembrane region" description="Helical" evidence="7">
    <location>
        <begin position="2246"/>
        <end position="2264"/>
    </location>
</feature>
<dbReference type="InterPro" id="IPR014010">
    <property type="entry name" value="REJ_dom"/>
</dbReference>
<evidence type="ECO:0000256" key="1">
    <source>
        <dbReference type="ARBA" id="ARBA00004141"/>
    </source>
</evidence>
<evidence type="ECO:0000256" key="2">
    <source>
        <dbReference type="ARBA" id="ARBA00007200"/>
    </source>
</evidence>
<protein>
    <recommendedName>
        <fullName evidence="12">Polycystic kidney disease and receptor for egg jelly-related protein</fullName>
    </recommendedName>
</protein>
<dbReference type="PROSITE" id="PS50095">
    <property type="entry name" value="PLAT"/>
    <property type="match status" value="2"/>
</dbReference>